<dbReference type="SUPFAM" id="SSF55797">
    <property type="entry name" value="PR-1-like"/>
    <property type="match status" value="1"/>
</dbReference>
<dbReference type="CDD" id="cd05380">
    <property type="entry name" value="CAP_euk"/>
    <property type="match status" value="1"/>
</dbReference>
<evidence type="ECO:0000313" key="3">
    <source>
        <dbReference type="Proteomes" id="UP000050761"/>
    </source>
</evidence>
<evidence type="ECO:0000313" key="4">
    <source>
        <dbReference type="WBParaSite" id="HPBE_0001705101-mRNA-1"/>
    </source>
</evidence>
<dbReference type="InterPro" id="IPR035940">
    <property type="entry name" value="CAP_sf"/>
</dbReference>
<dbReference type="AlphaFoldDB" id="A0A183G5V7"/>
<sequence length="228" mass="25399">MGDATSTEKFEFFRIALQNSSPRSHRGDAYARSLTLLARCLLTAASTRRLFAPIGLPVCSLSNVAKGVSIRGQYIPPEAANMDQLLYSCELEKKADAMIASCPSELPPAPLENLAYNVHIVKEIDKNTALRTAIFYWATRYQTLEGWECITPSNKSRTAWPFYIMMNGETNALGCGIRKCNLKFYVACFYGDKVATQGKAIYYKGDPCSECPEGTTCERWEGLCKKKN</sequence>
<accession>A0A3P8A3M7</accession>
<dbReference type="Proteomes" id="UP000050761">
    <property type="component" value="Unassembled WGS sequence"/>
</dbReference>
<reference evidence="2 3" key="1">
    <citation type="submission" date="2018-11" db="EMBL/GenBank/DDBJ databases">
        <authorList>
            <consortium name="Pathogen Informatics"/>
        </authorList>
    </citation>
    <scope>NUCLEOTIDE SEQUENCE [LARGE SCALE GENOMIC DNA]</scope>
</reference>
<dbReference type="EMBL" id="UZAH01029772">
    <property type="protein sequence ID" value="VDP07802.1"/>
    <property type="molecule type" value="Genomic_DNA"/>
</dbReference>
<dbReference type="Pfam" id="PF00188">
    <property type="entry name" value="CAP"/>
    <property type="match status" value="1"/>
</dbReference>
<reference evidence="4" key="2">
    <citation type="submission" date="2019-09" db="UniProtKB">
        <authorList>
            <consortium name="WormBaseParasite"/>
        </authorList>
    </citation>
    <scope>IDENTIFICATION</scope>
</reference>
<protein>
    <submittedName>
        <fullName evidence="4">SCP domain-containing protein</fullName>
    </submittedName>
</protein>
<proteinExistence type="predicted"/>
<evidence type="ECO:0000259" key="1">
    <source>
        <dbReference type="Pfam" id="PF00188"/>
    </source>
</evidence>
<dbReference type="OrthoDB" id="5876828at2759"/>
<feature type="domain" description="SCP" evidence="1">
    <location>
        <begin position="78"/>
        <end position="188"/>
    </location>
</feature>
<dbReference type="WBParaSite" id="HPBE_0001705101-mRNA-1">
    <property type="protein sequence ID" value="HPBE_0001705101-mRNA-1"/>
    <property type="gene ID" value="HPBE_0001705101"/>
</dbReference>
<organism evidence="3 4">
    <name type="scientific">Heligmosomoides polygyrus</name>
    <name type="common">Parasitic roundworm</name>
    <dbReference type="NCBI Taxonomy" id="6339"/>
    <lineage>
        <taxon>Eukaryota</taxon>
        <taxon>Metazoa</taxon>
        <taxon>Ecdysozoa</taxon>
        <taxon>Nematoda</taxon>
        <taxon>Chromadorea</taxon>
        <taxon>Rhabditida</taxon>
        <taxon>Rhabditina</taxon>
        <taxon>Rhabditomorpha</taxon>
        <taxon>Strongyloidea</taxon>
        <taxon>Heligmosomidae</taxon>
        <taxon>Heligmosomoides</taxon>
    </lineage>
</organism>
<accession>A0A183G5V7</accession>
<keyword evidence="3" id="KW-1185">Reference proteome</keyword>
<gene>
    <name evidence="2" type="ORF">HPBE_LOCUS17050</name>
</gene>
<dbReference type="Gene3D" id="3.40.33.10">
    <property type="entry name" value="CAP"/>
    <property type="match status" value="1"/>
</dbReference>
<evidence type="ECO:0000313" key="2">
    <source>
        <dbReference type="EMBL" id="VDP07802.1"/>
    </source>
</evidence>
<name>A0A183G5V7_HELPZ</name>
<dbReference type="InterPro" id="IPR014044">
    <property type="entry name" value="CAP_dom"/>
</dbReference>